<dbReference type="EMBL" id="UOFU01000242">
    <property type="protein sequence ID" value="VAX01831.1"/>
    <property type="molecule type" value="Genomic_DNA"/>
</dbReference>
<reference evidence="5" key="1">
    <citation type="submission" date="2018-06" db="EMBL/GenBank/DDBJ databases">
        <authorList>
            <person name="Zhirakovskaya E."/>
        </authorList>
    </citation>
    <scope>NUCLEOTIDE SEQUENCE</scope>
</reference>
<dbReference type="PIRSF" id="PIRSF004486">
    <property type="entry name" value="MraW"/>
    <property type="match status" value="1"/>
</dbReference>
<organism evidence="5">
    <name type="scientific">hydrothermal vent metagenome</name>
    <dbReference type="NCBI Taxonomy" id="652676"/>
    <lineage>
        <taxon>unclassified sequences</taxon>
        <taxon>metagenomes</taxon>
        <taxon>ecological metagenomes</taxon>
    </lineage>
</organism>
<dbReference type="AlphaFoldDB" id="A0A3B1AJE3"/>
<sequence>MTQLFTHRPVLFDEVLAALAIRADGIYIDGTFGRGGHAGAILERLGPQGCLLGLDKDPQAVIEAERRFGVDGRFAIERGSFTQLGRHVKQRGWQGKVDGILLDLGVSSPQLDDASRGFSFRNDGALDMRMDPEQGCSAAQWLASASEREIADVLYQYGEERHSRRIARAIVSARAETPITRTAQLAEIIRQAHPRWEPGRDPATKSFQGIRIFINAELDDLRDCLPQALEALSAGGRLAVISFHSLEDRIVKRFMRDEAKGDQFPPALPVPQSALNPRLKVVGKTIRAGERELDENPRARSAVLRVAERLAGSGGGGCS</sequence>
<evidence type="ECO:0000313" key="5">
    <source>
        <dbReference type="EMBL" id="VAX01831.1"/>
    </source>
</evidence>
<dbReference type="PANTHER" id="PTHR11265">
    <property type="entry name" value="S-ADENOSYL-METHYLTRANSFERASE MRAW"/>
    <property type="match status" value="1"/>
</dbReference>
<comment type="similarity">
    <text evidence="1">Belongs to the methyltransferase superfamily. RsmH family.</text>
</comment>
<accession>A0A3B1AJE3</accession>
<evidence type="ECO:0000256" key="4">
    <source>
        <dbReference type="ARBA" id="ARBA00022691"/>
    </source>
</evidence>
<keyword evidence="4" id="KW-0949">S-adenosyl-L-methionine</keyword>
<dbReference type="GO" id="GO:0071424">
    <property type="term" value="F:rRNA (cytosine-N4-)-methyltransferase activity"/>
    <property type="evidence" value="ECO:0007669"/>
    <property type="project" value="TreeGrafter"/>
</dbReference>
<dbReference type="PANTHER" id="PTHR11265:SF0">
    <property type="entry name" value="12S RRNA N4-METHYLCYTIDINE METHYLTRANSFERASE"/>
    <property type="match status" value="1"/>
</dbReference>
<evidence type="ECO:0000256" key="1">
    <source>
        <dbReference type="ARBA" id="ARBA00010396"/>
    </source>
</evidence>
<name>A0A3B1AJE3_9ZZZZ</name>
<dbReference type="Gene3D" id="3.40.50.150">
    <property type="entry name" value="Vaccinia Virus protein VP39"/>
    <property type="match status" value="1"/>
</dbReference>
<dbReference type="NCBIfam" id="TIGR00006">
    <property type="entry name" value="16S rRNA (cytosine(1402)-N(4))-methyltransferase RsmH"/>
    <property type="match status" value="1"/>
</dbReference>
<keyword evidence="2 5" id="KW-0489">Methyltransferase</keyword>
<dbReference type="EC" id="2.1.1.199" evidence="5"/>
<gene>
    <name evidence="5" type="ORF">MNBD_GAMMA20-355</name>
</gene>
<dbReference type="HAMAP" id="MF_01007">
    <property type="entry name" value="16SrRNA_methyltr_H"/>
    <property type="match status" value="1"/>
</dbReference>
<proteinExistence type="inferred from homology"/>
<dbReference type="Pfam" id="PF01795">
    <property type="entry name" value="Methyltransf_5"/>
    <property type="match status" value="1"/>
</dbReference>
<dbReference type="GO" id="GO:0070475">
    <property type="term" value="P:rRNA base methylation"/>
    <property type="evidence" value="ECO:0007669"/>
    <property type="project" value="TreeGrafter"/>
</dbReference>
<dbReference type="FunFam" id="1.10.150.170:FF:000003">
    <property type="entry name" value="Ribosomal RNA small subunit methyltransferase H"/>
    <property type="match status" value="1"/>
</dbReference>
<protein>
    <submittedName>
        <fullName evidence="5">16S rRNA (Cytosine(1402)-N(4))-methyltransferase</fullName>
        <ecNumber evidence="5">2.1.1.199</ecNumber>
    </submittedName>
</protein>
<dbReference type="SUPFAM" id="SSF53335">
    <property type="entry name" value="S-adenosyl-L-methionine-dependent methyltransferases"/>
    <property type="match status" value="1"/>
</dbReference>
<dbReference type="InterPro" id="IPR002903">
    <property type="entry name" value="RsmH"/>
</dbReference>
<evidence type="ECO:0000256" key="3">
    <source>
        <dbReference type="ARBA" id="ARBA00022679"/>
    </source>
</evidence>
<evidence type="ECO:0000256" key="2">
    <source>
        <dbReference type="ARBA" id="ARBA00022603"/>
    </source>
</evidence>
<dbReference type="SUPFAM" id="SSF81799">
    <property type="entry name" value="Putative methyltransferase TM0872, insert domain"/>
    <property type="match status" value="1"/>
</dbReference>
<dbReference type="GO" id="GO:0005737">
    <property type="term" value="C:cytoplasm"/>
    <property type="evidence" value="ECO:0007669"/>
    <property type="project" value="TreeGrafter"/>
</dbReference>
<keyword evidence="3 5" id="KW-0808">Transferase</keyword>
<dbReference type="InterPro" id="IPR029063">
    <property type="entry name" value="SAM-dependent_MTases_sf"/>
</dbReference>
<dbReference type="InterPro" id="IPR023397">
    <property type="entry name" value="SAM-dep_MeTrfase_MraW_recog"/>
</dbReference>
<dbReference type="Gene3D" id="1.10.150.170">
    <property type="entry name" value="Putative methyltransferase TM0872, insert domain"/>
    <property type="match status" value="1"/>
</dbReference>